<dbReference type="SUPFAM" id="SSF50156">
    <property type="entry name" value="PDZ domain-like"/>
    <property type="match status" value="2"/>
</dbReference>
<dbReference type="SMART" id="SM00228">
    <property type="entry name" value="PDZ"/>
    <property type="match status" value="2"/>
</dbReference>
<dbReference type="InterPro" id="IPR001478">
    <property type="entry name" value="PDZ"/>
</dbReference>
<organism evidence="4 5">
    <name type="scientific">Chitinophaga skermanii</name>
    <dbReference type="NCBI Taxonomy" id="331697"/>
    <lineage>
        <taxon>Bacteria</taxon>
        <taxon>Pseudomonadati</taxon>
        <taxon>Bacteroidota</taxon>
        <taxon>Chitinophagia</taxon>
        <taxon>Chitinophagales</taxon>
        <taxon>Chitinophagaceae</taxon>
        <taxon>Chitinophaga</taxon>
    </lineage>
</organism>
<dbReference type="Pfam" id="PF13180">
    <property type="entry name" value="PDZ_2"/>
    <property type="match status" value="2"/>
</dbReference>
<dbReference type="RefSeq" id="WP_111598276.1">
    <property type="nucleotide sequence ID" value="NZ_QLLL01000005.1"/>
</dbReference>
<dbReference type="AlphaFoldDB" id="A0A327QKS8"/>
<evidence type="ECO:0000259" key="3">
    <source>
        <dbReference type="PROSITE" id="PS50106"/>
    </source>
</evidence>
<dbReference type="GO" id="GO:0008233">
    <property type="term" value="F:peptidase activity"/>
    <property type="evidence" value="ECO:0007669"/>
    <property type="project" value="UniProtKB-KW"/>
</dbReference>
<feature type="chain" id="PRO_5016423886" evidence="2">
    <location>
        <begin position="27"/>
        <end position="346"/>
    </location>
</feature>
<dbReference type="Gene3D" id="2.30.42.10">
    <property type="match status" value="2"/>
</dbReference>
<name>A0A327QKS8_9BACT</name>
<sequence length="346" mass="38447">MQRNLQLLGLSLFAGCSLFLSHPTYAQTNAKEKGWGEYDEIVVKRKNDKNGKVIIELKDGEIWVDGKKVDEQANQDFIVLFRKVTPQDGNQFNNSLNVQDGLSFNDLFKDDANPPSKLQQEKPFPWASKAVLGVITEKKEAKGTTVTQVAPKSAAELAGIKEGDVITKINNTNINEPKELFETISKFKPNERITVTYTREGKSKTATVKLQERKQVATKNFKVMPGQDLNSFFFRQGPNVPFMRFFHDAEESESGQRLGITVQDTENTAGAKIISIEPGSVAEKAGLQPNDIVSSIAGSPVRNARDVVDAVRSQQNKGTFSIDYIRNGKTQSSEIPVPKQLNTERL</sequence>
<evidence type="ECO:0000313" key="4">
    <source>
        <dbReference type="EMBL" id="RAJ03953.1"/>
    </source>
</evidence>
<dbReference type="GO" id="GO:0042597">
    <property type="term" value="C:periplasmic space"/>
    <property type="evidence" value="ECO:0007669"/>
    <property type="project" value="TreeGrafter"/>
</dbReference>
<accession>A0A327QKS8</accession>
<evidence type="ECO:0000256" key="1">
    <source>
        <dbReference type="ARBA" id="ARBA00010541"/>
    </source>
</evidence>
<evidence type="ECO:0000256" key="2">
    <source>
        <dbReference type="SAM" id="SignalP"/>
    </source>
</evidence>
<comment type="similarity">
    <text evidence="1">Belongs to the peptidase S1C family.</text>
</comment>
<feature type="domain" description="PDZ" evidence="3">
    <location>
        <begin position="132"/>
        <end position="174"/>
    </location>
</feature>
<dbReference type="Proteomes" id="UP000249547">
    <property type="component" value="Unassembled WGS sequence"/>
</dbReference>
<comment type="caution">
    <text evidence="4">The sequence shown here is derived from an EMBL/GenBank/DDBJ whole genome shotgun (WGS) entry which is preliminary data.</text>
</comment>
<dbReference type="InterPro" id="IPR036034">
    <property type="entry name" value="PDZ_sf"/>
</dbReference>
<dbReference type="GO" id="GO:0006515">
    <property type="term" value="P:protein quality control for misfolded or incompletely synthesized proteins"/>
    <property type="evidence" value="ECO:0007669"/>
    <property type="project" value="TreeGrafter"/>
</dbReference>
<protein>
    <submittedName>
        <fullName evidence="4">Serine protease Do</fullName>
    </submittedName>
</protein>
<feature type="domain" description="PDZ" evidence="3">
    <location>
        <begin position="246"/>
        <end position="303"/>
    </location>
</feature>
<dbReference type="EMBL" id="QLLL01000005">
    <property type="protein sequence ID" value="RAJ03953.1"/>
    <property type="molecule type" value="Genomic_DNA"/>
</dbReference>
<feature type="signal peptide" evidence="2">
    <location>
        <begin position="1"/>
        <end position="26"/>
    </location>
</feature>
<reference evidence="4 5" key="1">
    <citation type="submission" date="2018-06" db="EMBL/GenBank/DDBJ databases">
        <title>Genomic Encyclopedia of Archaeal and Bacterial Type Strains, Phase II (KMG-II): from individual species to whole genera.</title>
        <authorList>
            <person name="Goeker M."/>
        </authorList>
    </citation>
    <scope>NUCLEOTIDE SEQUENCE [LARGE SCALE GENOMIC DNA]</scope>
    <source>
        <strain evidence="4 5">DSM 23857</strain>
    </source>
</reference>
<keyword evidence="2" id="KW-0732">Signal</keyword>
<dbReference type="PANTHER" id="PTHR22939:SF129">
    <property type="entry name" value="SERINE PROTEASE HTRA2, MITOCHONDRIAL"/>
    <property type="match status" value="1"/>
</dbReference>
<dbReference type="PROSITE" id="PS50106">
    <property type="entry name" value="PDZ"/>
    <property type="match status" value="2"/>
</dbReference>
<dbReference type="OrthoDB" id="9781273at2"/>
<proteinExistence type="inferred from homology"/>
<dbReference type="PROSITE" id="PS51257">
    <property type="entry name" value="PROKAR_LIPOPROTEIN"/>
    <property type="match status" value="1"/>
</dbReference>
<dbReference type="PANTHER" id="PTHR22939">
    <property type="entry name" value="SERINE PROTEASE FAMILY S1C HTRA-RELATED"/>
    <property type="match status" value="1"/>
</dbReference>
<evidence type="ECO:0000313" key="5">
    <source>
        <dbReference type="Proteomes" id="UP000249547"/>
    </source>
</evidence>
<keyword evidence="4" id="KW-0378">Hydrolase</keyword>
<keyword evidence="5" id="KW-1185">Reference proteome</keyword>
<keyword evidence="4" id="KW-0645">Protease</keyword>
<gene>
    <name evidence="4" type="ORF">LX64_02830</name>
</gene>